<dbReference type="STRING" id="458.Lrub_0935"/>
<feature type="chain" id="PRO_5006916942" description="DUF2845 domain-containing protein" evidence="1">
    <location>
        <begin position="20"/>
        <end position="185"/>
    </location>
</feature>
<name>A0A0W0XV28_9GAMM</name>
<comment type="caution">
    <text evidence="2">The sequence shown here is derived from an EMBL/GenBank/DDBJ whole genome shotgun (WGS) entry which is preliminary data.</text>
</comment>
<evidence type="ECO:0000313" key="3">
    <source>
        <dbReference type="Proteomes" id="UP000054608"/>
    </source>
</evidence>
<dbReference type="OrthoDB" id="5642748at2"/>
<dbReference type="Proteomes" id="UP000054608">
    <property type="component" value="Unassembled WGS sequence"/>
</dbReference>
<proteinExistence type="predicted"/>
<dbReference type="InterPro" id="IPR021268">
    <property type="entry name" value="DUF2845"/>
</dbReference>
<dbReference type="RefSeq" id="WP_058531037.1">
    <property type="nucleotide sequence ID" value="NZ_CAAAIN010000001.1"/>
</dbReference>
<dbReference type="Pfam" id="PF11006">
    <property type="entry name" value="DUF2845"/>
    <property type="match status" value="2"/>
</dbReference>
<dbReference type="AlphaFoldDB" id="A0A0W0XV28"/>
<evidence type="ECO:0000256" key="1">
    <source>
        <dbReference type="SAM" id="SignalP"/>
    </source>
</evidence>
<sequence>MKPALTTIGLLLFSFQGFAAQSIYCPQKAGYINVGMTEDQVRAACGEPLSKQESNNPIMQKVQVQQLFFNNQGSSTAFYGVWSLPVGTNSGAQLQVDVVDNKVYSVKLNGSDTNAFSICGGTSIQVGDPVGRVYGSCGNPSLVNNTYINQPVATAQKPQIWIYQPGQYQPPITLTFVDGKLQSID</sequence>
<organism evidence="2 3">
    <name type="scientific">Legionella rubrilucens</name>
    <dbReference type="NCBI Taxonomy" id="458"/>
    <lineage>
        <taxon>Bacteria</taxon>
        <taxon>Pseudomonadati</taxon>
        <taxon>Pseudomonadota</taxon>
        <taxon>Gammaproteobacteria</taxon>
        <taxon>Legionellales</taxon>
        <taxon>Legionellaceae</taxon>
        <taxon>Legionella</taxon>
    </lineage>
</organism>
<dbReference type="EMBL" id="LNYT01000007">
    <property type="protein sequence ID" value="KTD48584.1"/>
    <property type="molecule type" value="Genomic_DNA"/>
</dbReference>
<keyword evidence="1" id="KW-0732">Signal</keyword>
<gene>
    <name evidence="2" type="ORF">Lrub_0935</name>
</gene>
<reference evidence="2 3" key="1">
    <citation type="submission" date="2015-11" db="EMBL/GenBank/DDBJ databases">
        <title>Genomic analysis of 38 Legionella species identifies large and diverse effector repertoires.</title>
        <authorList>
            <person name="Burstein D."/>
            <person name="Amaro F."/>
            <person name="Zusman T."/>
            <person name="Lifshitz Z."/>
            <person name="Cohen O."/>
            <person name="Gilbert J.A."/>
            <person name="Pupko T."/>
            <person name="Shuman H.A."/>
            <person name="Segal G."/>
        </authorList>
    </citation>
    <scope>NUCLEOTIDE SEQUENCE [LARGE SCALE GENOMIC DNA]</scope>
    <source>
        <strain evidence="2 3">WA-270A-C2</strain>
    </source>
</reference>
<accession>A0A0W0XV28</accession>
<evidence type="ECO:0000313" key="2">
    <source>
        <dbReference type="EMBL" id="KTD48584.1"/>
    </source>
</evidence>
<feature type="signal peptide" evidence="1">
    <location>
        <begin position="1"/>
        <end position="19"/>
    </location>
</feature>
<evidence type="ECO:0008006" key="4">
    <source>
        <dbReference type="Google" id="ProtNLM"/>
    </source>
</evidence>
<dbReference type="PATRIC" id="fig|458.5.peg.970"/>
<protein>
    <recommendedName>
        <fullName evidence="4">DUF2845 domain-containing protein</fullName>
    </recommendedName>
</protein>
<keyword evidence="3" id="KW-1185">Reference proteome</keyword>